<dbReference type="GO" id="GO:0042274">
    <property type="term" value="P:ribosomal small subunit biogenesis"/>
    <property type="evidence" value="ECO:0007669"/>
    <property type="project" value="UniProtKB-UniRule"/>
</dbReference>
<comment type="function">
    <text evidence="10">Broad-specificity nucleoside monophosphate (NMP) kinase that catalyzes the reversible transfer of the terminal phosphate group between nucleoside triphosphates and monophosphates. Has also ATPase activity. Involved in the late cytoplasmic maturation steps of the 40S ribosomal particles, specifically 18S rRNA maturation. While NMP activity is not required for ribosome maturation, ATPase activity is. Associates transiently with small ribosomal subunit protein uS11. ATP hydrolysis breaks the interaction with uS11. May temporarily remove uS11 from the ribosome to enable a conformational change of the ribosomal RNA that is needed for the final maturation step of the small ribosomal subunit. Its NMP activity may have a role in nuclear energy homeostasis.</text>
</comment>
<dbReference type="InParanoid" id="A0A0G4EQY5"/>
<dbReference type="PANTHER" id="PTHR12595:SF0">
    <property type="entry name" value="ADENYLATE KINASE ISOENZYME 6"/>
    <property type="match status" value="1"/>
</dbReference>
<dbReference type="SUPFAM" id="SSF52540">
    <property type="entry name" value="P-loop containing nucleoside triphosphate hydrolases"/>
    <property type="match status" value="1"/>
</dbReference>
<comment type="similarity">
    <text evidence="10">Belongs to the adenylate kinase family. AK6 subfamily.</text>
</comment>
<dbReference type="GO" id="GO:0005634">
    <property type="term" value="C:nucleus"/>
    <property type="evidence" value="ECO:0007669"/>
    <property type="project" value="UniProtKB-SubCell"/>
</dbReference>
<feature type="region of interest" description="NMPbind" evidence="10">
    <location>
        <begin position="35"/>
        <end position="58"/>
    </location>
</feature>
<dbReference type="AlphaFoldDB" id="A0A0G4EQY5"/>
<feature type="binding site" evidence="10">
    <location>
        <position position="15"/>
    </location>
    <ligand>
        <name>ATP</name>
        <dbReference type="ChEBI" id="CHEBI:30616"/>
    </ligand>
</feature>
<name>A0A0G4EQY5_VITBC</name>
<dbReference type="GO" id="GO:0004017">
    <property type="term" value="F:AMP kinase activity"/>
    <property type="evidence" value="ECO:0007669"/>
    <property type="project" value="UniProtKB-UniRule"/>
</dbReference>
<dbReference type="EMBL" id="CDMY01000293">
    <property type="protein sequence ID" value="CEL99981.1"/>
    <property type="molecule type" value="Genomic_DNA"/>
</dbReference>
<dbReference type="EC" id="2.7.4.3" evidence="10"/>
<evidence type="ECO:0000313" key="12">
    <source>
        <dbReference type="Proteomes" id="UP000041254"/>
    </source>
</evidence>
<keyword evidence="9 10" id="KW-0539">Nucleus</keyword>
<accession>A0A0G4EQY5</accession>
<dbReference type="GO" id="GO:0016887">
    <property type="term" value="F:ATP hydrolysis activity"/>
    <property type="evidence" value="ECO:0007669"/>
    <property type="project" value="UniProtKB-UniRule"/>
</dbReference>
<dbReference type="OrthoDB" id="10251185at2759"/>
<dbReference type="PANTHER" id="PTHR12595">
    <property type="entry name" value="POS9-ACTIVATING FACTOR FAP7-RELATED"/>
    <property type="match status" value="1"/>
</dbReference>
<dbReference type="VEuPathDB" id="CryptoDB:Vbra_4101"/>
<comment type="catalytic activity">
    <reaction evidence="10">
        <text>ATP + H2O = ADP + phosphate + H(+)</text>
        <dbReference type="Rhea" id="RHEA:13065"/>
        <dbReference type="ChEBI" id="CHEBI:15377"/>
        <dbReference type="ChEBI" id="CHEBI:15378"/>
        <dbReference type="ChEBI" id="CHEBI:30616"/>
        <dbReference type="ChEBI" id="CHEBI:43474"/>
        <dbReference type="ChEBI" id="CHEBI:456216"/>
    </reaction>
</comment>
<feature type="binding site" evidence="10">
    <location>
        <position position="17"/>
    </location>
    <ligand>
        <name>ATP</name>
        <dbReference type="ChEBI" id="CHEBI:30616"/>
    </ligand>
</feature>
<sequence length="176" mass="20308">MQRSRPNILVTGTPGTGKSTLCQLLCEQSGLHHVELARLIREEHLYTEWDDEMNCSIFDEDLVVSKLSDFLPEGGHVMDFHSCDFLPVDWFDLVVVLRTETSVLYGRLERRSYPERKIQENVECEIFQVLLDEAKEHFGADAVMEAWNDSLQHLDANVQRVMEWLNQWQGQVEAGG</sequence>
<keyword evidence="7 10" id="KW-0418">Kinase</keyword>
<dbReference type="Gene3D" id="3.40.50.300">
    <property type="entry name" value="P-loop containing nucleotide triphosphate hydrolases"/>
    <property type="match status" value="1"/>
</dbReference>
<organism evidence="11 12">
    <name type="scientific">Vitrella brassicaformis (strain CCMP3155)</name>
    <dbReference type="NCBI Taxonomy" id="1169540"/>
    <lineage>
        <taxon>Eukaryota</taxon>
        <taxon>Sar</taxon>
        <taxon>Alveolata</taxon>
        <taxon>Colpodellida</taxon>
        <taxon>Vitrellaceae</taxon>
        <taxon>Vitrella</taxon>
    </lineage>
</organism>
<feature type="binding site" evidence="10">
    <location>
        <position position="19"/>
    </location>
    <ligand>
        <name>ATP</name>
        <dbReference type="ChEBI" id="CHEBI:30616"/>
    </ligand>
</feature>
<comment type="caution">
    <text evidence="10">Lacks conserved residue(s) required for the propagation of feature annotation.</text>
</comment>
<comment type="subunit">
    <text evidence="10">Interacts with small ribosomal subunit protein uS11. Not a structural component of 43S pre-ribosomes, but transiently interacts with them by binding to uS11.</text>
</comment>
<protein>
    <recommendedName>
        <fullName evidence="10">Adenylate kinase isoenzyme 6 homolog</fullName>
        <shortName evidence="10">AK6</shortName>
        <ecNumber evidence="10">2.7.4.3</ecNumber>
    </recommendedName>
    <alternativeName>
        <fullName evidence="10">Dual activity adenylate kinase/ATPase</fullName>
        <shortName evidence="10">AK/ATPase</shortName>
    </alternativeName>
</protein>
<dbReference type="HAMAP" id="MF_00039">
    <property type="entry name" value="Adenylate_kinase_AK6"/>
    <property type="match status" value="1"/>
</dbReference>
<evidence type="ECO:0000256" key="4">
    <source>
        <dbReference type="ARBA" id="ARBA00022552"/>
    </source>
</evidence>
<dbReference type="STRING" id="1169540.A0A0G4EQY5"/>
<evidence type="ECO:0000256" key="2">
    <source>
        <dbReference type="ARBA" id="ARBA00022490"/>
    </source>
</evidence>
<comment type="catalytic activity">
    <reaction evidence="1 10">
        <text>AMP + ATP = 2 ADP</text>
        <dbReference type="Rhea" id="RHEA:12973"/>
        <dbReference type="ChEBI" id="CHEBI:30616"/>
        <dbReference type="ChEBI" id="CHEBI:456215"/>
        <dbReference type="ChEBI" id="CHEBI:456216"/>
        <dbReference type="EC" id="2.7.4.3"/>
    </reaction>
</comment>
<reference evidence="11 12" key="1">
    <citation type="submission" date="2014-11" db="EMBL/GenBank/DDBJ databases">
        <authorList>
            <person name="Zhu J."/>
            <person name="Qi W."/>
            <person name="Song R."/>
        </authorList>
    </citation>
    <scope>NUCLEOTIDE SEQUENCE [LARGE SCALE GENOMIC DNA]</scope>
</reference>
<proteinExistence type="inferred from homology"/>
<evidence type="ECO:0000256" key="7">
    <source>
        <dbReference type="ARBA" id="ARBA00022777"/>
    </source>
</evidence>
<evidence type="ECO:0000256" key="8">
    <source>
        <dbReference type="ARBA" id="ARBA00022840"/>
    </source>
</evidence>
<keyword evidence="6 10" id="KW-0547">Nucleotide-binding</keyword>
<dbReference type="Pfam" id="PF13238">
    <property type="entry name" value="AAA_18"/>
    <property type="match status" value="1"/>
</dbReference>
<dbReference type="Proteomes" id="UP000041254">
    <property type="component" value="Unassembled WGS sequence"/>
</dbReference>
<evidence type="ECO:0000313" key="11">
    <source>
        <dbReference type="EMBL" id="CEL99981.1"/>
    </source>
</evidence>
<evidence type="ECO:0000256" key="6">
    <source>
        <dbReference type="ARBA" id="ARBA00022741"/>
    </source>
</evidence>
<evidence type="ECO:0000256" key="5">
    <source>
        <dbReference type="ARBA" id="ARBA00022679"/>
    </source>
</evidence>
<dbReference type="GO" id="GO:0005737">
    <property type="term" value="C:cytoplasm"/>
    <property type="evidence" value="ECO:0007669"/>
    <property type="project" value="UniProtKB-SubCell"/>
</dbReference>
<dbReference type="FunCoup" id="A0A0G4EQY5">
    <property type="interactions" value="345"/>
</dbReference>
<evidence type="ECO:0000256" key="9">
    <source>
        <dbReference type="ARBA" id="ARBA00023242"/>
    </source>
</evidence>
<keyword evidence="5 10" id="KW-0808">Transferase</keyword>
<gene>
    <name evidence="11" type="ORF">Vbra_4101</name>
</gene>
<evidence type="ECO:0000256" key="1">
    <source>
        <dbReference type="ARBA" id="ARBA00000582"/>
    </source>
</evidence>
<dbReference type="InterPro" id="IPR027417">
    <property type="entry name" value="P-loop_NTPase"/>
</dbReference>
<keyword evidence="12" id="KW-1185">Reference proteome</keyword>
<dbReference type="InterPro" id="IPR020618">
    <property type="entry name" value="Adenyl_kinase_AK6"/>
</dbReference>
<evidence type="ECO:0000256" key="3">
    <source>
        <dbReference type="ARBA" id="ARBA00022517"/>
    </source>
</evidence>
<keyword evidence="4 10" id="KW-0698">rRNA processing</keyword>
<feature type="binding site" evidence="10">
    <location>
        <position position="18"/>
    </location>
    <ligand>
        <name>ATP</name>
        <dbReference type="ChEBI" id="CHEBI:30616"/>
    </ligand>
</feature>
<dbReference type="GO" id="GO:0006364">
    <property type="term" value="P:rRNA processing"/>
    <property type="evidence" value="ECO:0007669"/>
    <property type="project" value="UniProtKB-KW"/>
</dbReference>
<feature type="binding site" evidence="10">
    <location>
        <position position="20"/>
    </location>
    <ligand>
        <name>ATP</name>
        <dbReference type="ChEBI" id="CHEBI:30616"/>
    </ligand>
</feature>
<dbReference type="FunFam" id="3.40.50.300:FF:000372">
    <property type="entry name" value="Adenylate kinase isoenzyme 6 homolog"/>
    <property type="match status" value="1"/>
</dbReference>
<keyword evidence="2 10" id="KW-0963">Cytoplasm</keyword>
<dbReference type="GO" id="GO:0005524">
    <property type="term" value="F:ATP binding"/>
    <property type="evidence" value="ECO:0007669"/>
    <property type="project" value="UniProtKB-KW"/>
</dbReference>
<feature type="region of interest" description="LID" evidence="10">
    <location>
        <begin position="110"/>
        <end position="120"/>
    </location>
</feature>
<keyword evidence="8 10" id="KW-0067">ATP-binding</keyword>
<comment type="subcellular location">
    <subcellularLocation>
        <location evidence="10">Cytoplasm</location>
    </subcellularLocation>
    <subcellularLocation>
        <location evidence="10">Nucleus</location>
    </subcellularLocation>
</comment>
<dbReference type="PhylomeDB" id="A0A0G4EQY5"/>
<evidence type="ECO:0000256" key="10">
    <source>
        <dbReference type="HAMAP-Rule" id="MF_03173"/>
    </source>
</evidence>
<dbReference type="OMA" id="QCEIFGT"/>
<feature type="binding site" evidence="10">
    <location>
        <position position="111"/>
    </location>
    <ligand>
        <name>ATP</name>
        <dbReference type="ChEBI" id="CHEBI:30616"/>
    </ligand>
</feature>
<keyword evidence="3 10" id="KW-0690">Ribosome biogenesis</keyword>